<comment type="catalytic activity">
    <reaction evidence="3">
        <text>N(6)-succinyl-L-lysyl-[protein] + NAD(+) + H2O = 2''-O-succinyl-ADP-D-ribose + nicotinamide + L-lysyl-[protein]</text>
        <dbReference type="Rhea" id="RHEA:47668"/>
        <dbReference type="Rhea" id="RHEA-COMP:9752"/>
        <dbReference type="Rhea" id="RHEA-COMP:11877"/>
        <dbReference type="ChEBI" id="CHEBI:15377"/>
        <dbReference type="ChEBI" id="CHEBI:17154"/>
        <dbReference type="ChEBI" id="CHEBI:29969"/>
        <dbReference type="ChEBI" id="CHEBI:57540"/>
        <dbReference type="ChEBI" id="CHEBI:87830"/>
        <dbReference type="ChEBI" id="CHEBI:87832"/>
    </reaction>
</comment>
<name>A0A0E3Z1K6_9GAMM</name>
<dbReference type="InterPro" id="IPR027546">
    <property type="entry name" value="Sirtuin_class_III"/>
</dbReference>
<keyword evidence="3 4" id="KW-0862">Zinc</keyword>
<keyword evidence="5" id="KW-0732">Signal</keyword>
<evidence type="ECO:0000256" key="1">
    <source>
        <dbReference type="ARBA" id="ARBA00022679"/>
    </source>
</evidence>
<comment type="caution">
    <text evidence="3">Lacks conserved residue(s) required for the propagation of feature annotation.</text>
</comment>
<feature type="binding site" evidence="3">
    <location>
        <position position="244"/>
    </location>
    <ligand>
        <name>NAD(+)</name>
        <dbReference type="ChEBI" id="CHEBI:57540"/>
    </ligand>
</feature>
<organism evidence="7 8">
    <name type="scientific">Pseudoxanthomonas suwonensis</name>
    <dbReference type="NCBI Taxonomy" id="314722"/>
    <lineage>
        <taxon>Bacteria</taxon>
        <taxon>Pseudomonadati</taxon>
        <taxon>Pseudomonadota</taxon>
        <taxon>Gammaproteobacteria</taxon>
        <taxon>Lysobacterales</taxon>
        <taxon>Lysobacteraceae</taxon>
        <taxon>Pseudoxanthomonas</taxon>
    </lineage>
</organism>
<dbReference type="Proteomes" id="UP000033067">
    <property type="component" value="Chromosome"/>
</dbReference>
<dbReference type="PANTHER" id="PTHR11085">
    <property type="entry name" value="NAD-DEPENDENT PROTEIN DEACYLASE SIRTUIN-5, MITOCHONDRIAL-RELATED"/>
    <property type="match status" value="1"/>
</dbReference>
<evidence type="ECO:0000256" key="5">
    <source>
        <dbReference type="SAM" id="SignalP"/>
    </source>
</evidence>
<feature type="binding site" evidence="3 4">
    <location>
        <position position="163"/>
    </location>
    <ligand>
        <name>Zn(2+)</name>
        <dbReference type="ChEBI" id="CHEBI:29105"/>
    </ligand>
</feature>
<dbReference type="NCBIfam" id="NF001753">
    <property type="entry name" value="PRK00481.1-3"/>
    <property type="match status" value="1"/>
</dbReference>
<feature type="binding site" evidence="3 4">
    <location>
        <position position="137"/>
    </location>
    <ligand>
        <name>Zn(2+)</name>
        <dbReference type="ChEBI" id="CHEBI:29105"/>
    </ligand>
</feature>
<feature type="binding site" evidence="3">
    <location>
        <begin position="200"/>
        <end position="202"/>
    </location>
    <ligand>
        <name>NAD(+)</name>
        <dbReference type="ChEBI" id="CHEBI:57540"/>
    </ligand>
</feature>
<dbReference type="GO" id="GO:0070403">
    <property type="term" value="F:NAD+ binding"/>
    <property type="evidence" value="ECO:0007669"/>
    <property type="project" value="UniProtKB-UniRule"/>
</dbReference>
<evidence type="ECO:0000256" key="4">
    <source>
        <dbReference type="PROSITE-ProRule" id="PRU00236"/>
    </source>
</evidence>
<gene>
    <name evidence="3" type="primary">cobB</name>
    <name evidence="7" type="ORF">WQ53_07675</name>
</gene>
<feature type="binding site" evidence="3 4">
    <location>
        <position position="160"/>
    </location>
    <ligand>
        <name>Zn(2+)</name>
        <dbReference type="ChEBI" id="CHEBI:29105"/>
    </ligand>
</feature>
<proteinExistence type="inferred from homology"/>
<evidence type="ECO:0000259" key="6">
    <source>
        <dbReference type="PROSITE" id="PS50305"/>
    </source>
</evidence>
<keyword evidence="2 3" id="KW-0520">NAD</keyword>
<keyword evidence="3" id="KW-0963">Cytoplasm</keyword>
<dbReference type="OrthoDB" id="9800582at2"/>
<dbReference type="InterPro" id="IPR026590">
    <property type="entry name" value="Ssirtuin_cat_dom"/>
</dbReference>
<feature type="chain" id="PRO_5002416187" description="NAD-dependent protein deacylase" evidence="5">
    <location>
        <begin position="19"/>
        <end position="265"/>
    </location>
</feature>
<dbReference type="EC" id="2.3.1.286" evidence="3"/>
<dbReference type="HAMAP" id="MF_01121">
    <property type="entry name" value="Sirtuin_ClassIII"/>
    <property type="match status" value="1"/>
</dbReference>
<dbReference type="Pfam" id="PF02146">
    <property type="entry name" value="SIR2"/>
    <property type="match status" value="1"/>
</dbReference>
<comment type="subcellular location">
    <subcellularLocation>
        <location evidence="3">Cytoplasm</location>
    </subcellularLocation>
</comment>
<feature type="domain" description="Deacetylase sirtuin-type" evidence="6">
    <location>
        <begin position="2"/>
        <end position="258"/>
    </location>
</feature>
<comment type="domain">
    <text evidence="3">2 residues (Tyr-73 and Arg-76) present in a large hydrophobic pocket are probably involved in substrate specificity. They are important for desuccinylation activity, but dispensable for deacetylation activity.</text>
</comment>
<feature type="binding site" evidence="3">
    <location>
        <position position="76"/>
    </location>
    <ligand>
        <name>substrate</name>
    </ligand>
</feature>
<dbReference type="EMBL" id="CP011144">
    <property type="protein sequence ID" value="AKC86659.1"/>
    <property type="molecule type" value="Genomic_DNA"/>
</dbReference>
<dbReference type="GO" id="GO:0017136">
    <property type="term" value="F:histone deacetylase activity, NAD-dependent"/>
    <property type="evidence" value="ECO:0007669"/>
    <property type="project" value="TreeGrafter"/>
</dbReference>
<reference evidence="7 8" key="1">
    <citation type="journal article" date="2015" name="Genome Announc.">
        <title>Complete Genome Sequence of Pseudoxanthomonas suwonensis Strain J1, a Cellulose-Degrading Bacterium Isolated from Leaf- and Wood-Enriched Soil.</title>
        <authorList>
            <person name="Hou L."/>
            <person name="Jiang J."/>
            <person name="Xu Z."/>
            <person name="Zhou Y."/>
            <person name="Leung F.C."/>
        </authorList>
    </citation>
    <scope>NUCLEOTIDE SEQUENCE [LARGE SCALE GENOMIC DNA]</scope>
    <source>
        <strain evidence="7 8">J1</strain>
    </source>
</reference>
<dbReference type="InterPro" id="IPR026591">
    <property type="entry name" value="Sirtuin_cat_small_dom_sf"/>
</dbReference>
<dbReference type="PANTHER" id="PTHR11085:SF10">
    <property type="entry name" value="NAD-DEPENDENT PROTEIN DEACYLASE SIRTUIN-5, MITOCHONDRIAL-RELATED"/>
    <property type="match status" value="1"/>
</dbReference>
<dbReference type="PATRIC" id="fig|314722.6.peg.1645"/>
<dbReference type="GO" id="GO:0036054">
    <property type="term" value="F:protein-malonyllysine demalonylase activity"/>
    <property type="evidence" value="ECO:0007669"/>
    <property type="project" value="InterPro"/>
</dbReference>
<feature type="binding site" evidence="3 4">
    <location>
        <position position="134"/>
    </location>
    <ligand>
        <name>Zn(2+)</name>
        <dbReference type="ChEBI" id="CHEBI:29105"/>
    </ligand>
</feature>
<dbReference type="Gene3D" id="3.30.1600.10">
    <property type="entry name" value="SIR2/SIRT2 'Small Domain"/>
    <property type="match status" value="1"/>
</dbReference>
<feature type="binding site" evidence="3">
    <location>
        <position position="73"/>
    </location>
    <ligand>
        <name>substrate</name>
    </ligand>
</feature>
<evidence type="ECO:0000256" key="2">
    <source>
        <dbReference type="ARBA" id="ARBA00023027"/>
    </source>
</evidence>
<dbReference type="SUPFAM" id="SSF52467">
    <property type="entry name" value="DHS-like NAD/FAD-binding domain"/>
    <property type="match status" value="1"/>
</dbReference>
<dbReference type="AlphaFoldDB" id="A0A0E3Z1K6"/>
<protein>
    <recommendedName>
        <fullName evidence="3">NAD-dependent protein deacylase</fullName>
        <ecNumber evidence="3">2.3.1.286</ecNumber>
    </recommendedName>
    <alternativeName>
        <fullName evidence="3">Regulatory protein SIR2 homolog</fullName>
    </alternativeName>
</protein>
<dbReference type="GO" id="GO:0008270">
    <property type="term" value="F:zinc ion binding"/>
    <property type="evidence" value="ECO:0007669"/>
    <property type="project" value="UniProtKB-UniRule"/>
</dbReference>
<accession>A0A0E3Z1K6</accession>
<evidence type="ECO:0000313" key="7">
    <source>
        <dbReference type="EMBL" id="AKC86659.1"/>
    </source>
</evidence>
<keyword evidence="8" id="KW-1185">Reference proteome</keyword>
<dbReference type="InterPro" id="IPR029035">
    <property type="entry name" value="DHS-like_NAD/FAD-binding_dom"/>
</dbReference>
<comment type="cofactor">
    <cofactor evidence="3">
        <name>Zn(2+)</name>
        <dbReference type="ChEBI" id="CHEBI:29105"/>
    </cofactor>
    <text evidence="3">Binds 1 zinc ion per subunit.</text>
</comment>
<sequence length="265" mass="27712">MDAAVPAAIAAACRAAFAAAARVCVLTGAGMSAESGVPTFRGGGDSLWSRFDPRVLATADAWRRDPALVWAWYRWRMHLVGQARPHAGHFALAELGRCHGQALSLVTQNVDDLHERAGSEVQAHVHGSLFALRCFDCGQAYDRPLPDYEPGLERIAPPACVACGGGVRPGVVWFGEALPEAAWRIAVGCATGCALMLVVGTSGLVHPAAGLPALARRNGAMVVEINPEPTALSDTVDHAWRANAADALPRLLALHPAAPRAGAAD</sequence>
<comment type="similarity">
    <text evidence="3">Belongs to the sirtuin family. Class III subfamily.</text>
</comment>
<dbReference type="PROSITE" id="PS50305">
    <property type="entry name" value="SIRTUIN"/>
    <property type="match status" value="1"/>
</dbReference>
<keyword evidence="1" id="KW-0808">Transferase</keyword>
<dbReference type="GO" id="GO:0005737">
    <property type="term" value="C:cytoplasm"/>
    <property type="evidence" value="ECO:0007669"/>
    <property type="project" value="UniProtKB-SubCell"/>
</dbReference>
<dbReference type="KEGG" id="psuw:WQ53_07675"/>
<evidence type="ECO:0000256" key="3">
    <source>
        <dbReference type="HAMAP-Rule" id="MF_01121"/>
    </source>
</evidence>
<dbReference type="CDD" id="cd01412">
    <property type="entry name" value="SIRT5_Af1_CobB"/>
    <property type="match status" value="1"/>
</dbReference>
<dbReference type="InterPro" id="IPR050134">
    <property type="entry name" value="NAD-dep_sirtuin_deacylases"/>
</dbReference>
<feature type="signal peptide" evidence="5">
    <location>
        <begin position="1"/>
        <end position="18"/>
    </location>
</feature>
<comment type="function">
    <text evidence="3">NAD-dependent lysine deacetylase and desuccinylase that specifically removes acetyl and succinyl groups on target proteins. Modulates the activities of several proteins which are inactive in their acylated form.</text>
</comment>
<feature type="active site" description="Proton acceptor" evidence="3 4">
    <location>
        <position position="126"/>
    </location>
</feature>
<dbReference type="Gene3D" id="3.40.50.1220">
    <property type="entry name" value="TPP-binding domain"/>
    <property type="match status" value="1"/>
</dbReference>
<dbReference type="GO" id="GO:0036055">
    <property type="term" value="F:protein-succinyllysine desuccinylase activity"/>
    <property type="evidence" value="ECO:0007669"/>
    <property type="project" value="UniProtKB-UniRule"/>
</dbReference>
<evidence type="ECO:0000313" key="8">
    <source>
        <dbReference type="Proteomes" id="UP000033067"/>
    </source>
</evidence>
<feature type="binding site" evidence="3">
    <location>
        <begin position="226"/>
        <end position="228"/>
    </location>
    <ligand>
        <name>NAD(+)</name>
        <dbReference type="ChEBI" id="CHEBI:57540"/>
    </ligand>
</feature>
<dbReference type="InterPro" id="IPR003000">
    <property type="entry name" value="Sirtuin"/>
</dbReference>
<feature type="binding site" evidence="3">
    <location>
        <begin position="108"/>
        <end position="111"/>
    </location>
    <ligand>
        <name>NAD(+)</name>
        <dbReference type="ChEBI" id="CHEBI:57540"/>
    </ligand>
</feature>
<keyword evidence="3 4" id="KW-0479">Metal-binding</keyword>
<comment type="catalytic activity">
    <reaction evidence="3">
        <text>N(6)-acetyl-L-lysyl-[protein] + NAD(+) + H2O = 2''-O-acetyl-ADP-D-ribose + nicotinamide + L-lysyl-[protein]</text>
        <dbReference type="Rhea" id="RHEA:43636"/>
        <dbReference type="Rhea" id="RHEA-COMP:9752"/>
        <dbReference type="Rhea" id="RHEA-COMP:10731"/>
        <dbReference type="ChEBI" id="CHEBI:15377"/>
        <dbReference type="ChEBI" id="CHEBI:17154"/>
        <dbReference type="ChEBI" id="CHEBI:29969"/>
        <dbReference type="ChEBI" id="CHEBI:57540"/>
        <dbReference type="ChEBI" id="CHEBI:61930"/>
        <dbReference type="ChEBI" id="CHEBI:83767"/>
        <dbReference type="EC" id="2.3.1.286"/>
    </reaction>
</comment>